<sequence>MKLLLLAFLAATTNAFTVVVCSPKDGATVEAAKEATVNQRAALGLTGPGYWNGNIQNCPNSLGDRRETLIGLHATSNVKEVFGNTPHVTTLENW</sequence>
<dbReference type="Proteomes" id="UP000178912">
    <property type="component" value="Unassembled WGS sequence"/>
</dbReference>
<name>A0A1E1LKL2_9HELO</name>
<feature type="chain" id="PRO_5012023335" evidence="1">
    <location>
        <begin position="16"/>
        <end position="94"/>
    </location>
</feature>
<evidence type="ECO:0000313" key="3">
    <source>
        <dbReference type="Proteomes" id="UP000178912"/>
    </source>
</evidence>
<dbReference type="AlphaFoldDB" id="A0A1E1LKL2"/>
<evidence type="ECO:0000313" key="2">
    <source>
        <dbReference type="EMBL" id="CZT11036.1"/>
    </source>
</evidence>
<gene>
    <name evidence="2" type="ORF">RAG0_15328</name>
</gene>
<evidence type="ECO:0000256" key="1">
    <source>
        <dbReference type="SAM" id="SignalP"/>
    </source>
</evidence>
<accession>A0A1E1LKL2</accession>
<keyword evidence="1" id="KW-0732">Signal</keyword>
<feature type="signal peptide" evidence="1">
    <location>
        <begin position="1"/>
        <end position="15"/>
    </location>
</feature>
<proteinExistence type="predicted"/>
<organism evidence="2 3">
    <name type="scientific">Rhynchosporium agropyri</name>
    <dbReference type="NCBI Taxonomy" id="914238"/>
    <lineage>
        <taxon>Eukaryota</taxon>
        <taxon>Fungi</taxon>
        <taxon>Dikarya</taxon>
        <taxon>Ascomycota</taxon>
        <taxon>Pezizomycotina</taxon>
        <taxon>Leotiomycetes</taxon>
        <taxon>Helotiales</taxon>
        <taxon>Ploettnerulaceae</taxon>
        <taxon>Rhynchosporium</taxon>
    </lineage>
</organism>
<reference evidence="3" key="1">
    <citation type="submission" date="2016-03" db="EMBL/GenBank/DDBJ databases">
        <authorList>
            <person name="Guldener U."/>
        </authorList>
    </citation>
    <scope>NUCLEOTIDE SEQUENCE [LARGE SCALE GENOMIC DNA]</scope>
    <source>
        <strain evidence="3">04CH-RAC-A.6.1</strain>
    </source>
</reference>
<protein>
    <submittedName>
        <fullName evidence="2">Uncharacterized protein</fullName>
    </submittedName>
</protein>
<dbReference type="EMBL" id="FJUX01000135">
    <property type="protein sequence ID" value="CZT11036.1"/>
    <property type="molecule type" value="Genomic_DNA"/>
</dbReference>
<keyword evidence="3" id="KW-1185">Reference proteome</keyword>